<protein>
    <submittedName>
        <fullName evidence="1">Uncharacterized protein</fullName>
    </submittedName>
</protein>
<dbReference type="AlphaFoldDB" id="A0A9R1X106"/>
<evidence type="ECO:0000313" key="1">
    <source>
        <dbReference type="EMBL" id="KAJ0192377.1"/>
    </source>
</evidence>
<evidence type="ECO:0000313" key="2">
    <source>
        <dbReference type="Proteomes" id="UP000235145"/>
    </source>
</evidence>
<proteinExistence type="predicted"/>
<reference evidence="1 2" key="1">
    <citation type="journal article" date="2017" name="Nat. Commun.">
        <title>Genome assembly with in vitro proximity ligation data and whole-genome triplication in lettuce.</title>
        <authorList>
            <person name="Reyes-Chin-Wo S."/>
            <person name="Wang Z."/>
            <person name="Yang X."/>
            <person name="Kozik A."/>
            <person name="Arikit S."/>
            <person name="Song C."/>
            <person name="Xia L."/>
            <person name="Froenicke L."/>
            <person name="Lavelle D.O."/>
            <person name="Truco M.J."/>
            <person name="Xia R."/>
            <person name="Zhu S."/>
            <person name="Xu C."/>
            <person name="Xu H."/>
            <person name="Xu X."/>
            <person name="Cox K."/>
            <person name="Korf I."/>
            <person name="Meyers B.C."/>
            <person name="Michelmore R.W."/>
        </authorList>
    </citation>
    <scope>NUCLEOTIDE SEQUENCE [LARGE SCALE GENOMIC DNA]</scope>
    <source>
        <strain evidence="2">cv. Salinas</strain>
        <tissue evidence="1">Seedlings</tissue>
    </source>
</reference>
<keyword evidence="2" id="KW-1185">Reference proteome</keyword>
<sequence length="115" mass="12987">MTDFQVLETEVRPSDVVCAINTDDVMVQDVISEKNESFHFGKGFKVVGMHFMVMDAGTRDALEAEKSVDGFNIAQEAGEWKATIFHPYLPSHAYLTCRFFSARKHGLMDELFCDS</sequence>
<name>A0A9R1X106_LACSA</name>
<dbReference type="Proteomes" id="UP000235145">
    <property type="component" value="Unassembled WGS sequence"/>
</dbReference>
<organism evidence="1 2">
    <name type="scientific">Lactuca sativa</name>
    <name type="common">Garden lettuce</name>
    <dbReference type="NCBI Taxonomy" id="4236"/>
    <lineage>
        <taxon>Eukaryota</taxon>
        <taxon>Viridiplantae</taxon>
        <taxon>Streptophyta</taxon>
        <taxon>Embryophyta</taxon>
        <taxon>Tracheophyta</taxon>
        <taxon>Spermatophyta</taxon>
        <taxon>Magnoliopsida</taxon>
        <taxon>eudicotyledons</taxon>
        <taxon>Gunneridae</taxon>
        <taxon>Pentapetalae</taxon>
        <taxon>asterids</taxon>
        <taxon>campanulids</taxon>
        <taxon>Asterales</taxon>
        <taxon>Asteraceae</taxon>
        <taxon>Cichorioideae</taxon>
        <taxon>Cichorieae</taxon>
        <taxon>Lactucinae</taxon>
        <taxon>Lactuca</taxon>
    </lineage>
</organism>
<accession>A0A9R1X106</accession>
<comment type="caution">
    <text evidence="1">The sequence shown here is derived from an EMBL/GenBank/DDBJ whole genome shotgun (WGS) entry which is preliminary data.</text>
</comment>
<gene>
    <name evidence="1" type="ORF">LSAT_V11C800404570</name>
</gene>
<dbReference type="EMBL" id="NBSK02000008">
    <property type="protein sequence ID" value="KAJ0192377.1"/>
    <property type="molecule type" value="Genomic_DNA"/>
</dbReference>